<evidence type="ECO:0000313" key="3">
    <source>
        <dbReference type="EMBL" id="KEF51990.1"/>
    </source>
</evidence>
<dbReference type="AlphaFoldDB" id="A0A072P8T0"/>
<name>A0A072P8T0_9EURO</name>
<protein>
    <recommendedName>
        <fullName evidence="2">Luciferase domain-containing protein</fullName>
    </recommendedName>
</protein>
<dbReference type="InterPro" id="IPR040841">
    <property type="entry name" value="Luciferase_dom"/>
</dbReference>
<keyword evidence="4" id="KW-1185">Reference proteome</keyword>
<feature type="domain" description="Luciferase" evidence="2">
    <location>
        <begin position="179"/>
        <end position="252"/>
    </location>
</feature>
<proteinExistence type="predicted"/>
<dbReference type="InterPro" id="IPR048273">
    <property type="entry name" value="Luciferase"/>
</dbReference>
<dbReference type="GeneID" id="25286875"/>
<gene>
    <name evidence="3" type="ORF">A1O9_11980</name>
</gene>
<comment type="caution">
    <text evidence="3">The sequence shown here is derived from an EMBL/GenBank/DDBJ whole genome shotgun (WGS) entry which is preliminary data.</text>
</comment>
<evidence type="ECO:0000259" key="2">
    <source>
        <dbReference type="Pfam" id="PF17648"/>
    </source>
</evidence>
<dbReference type="PANTHER" id="PTHR38695">
    <property type="entry name" value="AMINO ACID PERMEASE_ SLC12A DOMAIN-CONTAINING PROTEIN"/>
    <property type="match status" value="1"/>
</dbReference>
<dbReference type="Proteomes" id="UP000027920">
    <property type="component" value="Unassembled WGS sequence"/>
</dbReference>
<dbReference type="VEuPathDB" id="FungiDB:A1O9_11980"/>
<dbReference type="OrthoDB" id="5358398at2759"/>
<evidence type="ECO:0000256" key="1">
    <source>
        <dbReference type="SAM" id="MobiDB-lite"/>
    </source>
</evidence>
<reference evidence="3 4" key="1">
    <citation type="submission" date="2013-03" db="EMBL/GenBank/DDBJ databases">
        <title>The Genome Sequence of Exophiala aquamarina CBS 119918.</title>
        <authorList>
            <consortium name="The Broad Institute Genomics Platform"/>
            <person name="Cuomo C."/>
            <person name="de Hoog S."/>
            <person name="Gorbushina A."/>
            <person name="Walker B."/>
            <person name="Young S.K."/>
            <person name="Zeng Q."/>
            <person name="Gargeya S."/>
            <person name="Fitzgerald M."/>
            <person name="Haas B."/>
            <person name="Abouelleil A."/>
            <person name="Allen A.W."/>
            <person name="Alvarado L."/>
            <person name="Arachchi H.M."/>
            <person name="Berlin A.M."/>
            <person name="Chapman S.B."/>
            <person name="Gainer-Dewar J."/>
            <person name="Goldberg J."/>
            <person name="Griggs A."/>
            <person name="Gujja S."/>
            <person name="Hansen M."/>
            <person name="Howarth C."/>
            <person name="Imamovic A."/>
            <person name="Ireland A."/>
            <person name="Larimer J."/>
            <person name="McCowan C."/>
            <person name="Murphy C."/>
            <person name="Pearson M."/>
            <person name="Poon T.W."/>
            <person name="Priest M."/>
            <person name="Roberts A."/>
            <person name="Saif S."/>
            <person name="Shea T."/>
            <person name="Sisk P."/>
            <person name="Sykes S."/>
            <person name="Wortman J."/>
            <person name="Nusbaum C."/>
            <person name="Birren B."/>
        </authorList>
    </citation>
    <scope>NUCLEOTIDE SEQUENCE [LARGE SCALE GENOMIC DNA]</scope>
    <source>
        <strain evidence="3 4">CBS 119918</strain>
    </source>
</reference>
<organism evidence="3 4">
    <name type="scientific">Exophiala aquamarina CBS 119918</name>
    <dbReference type="NCBI Taxonomy" id="1182545"/>
    <lineage>
        <taxon>Eukaryota</taxon>
        <taxon>Fungi</taxon>
        <taxon>Dikarya</taxon>
        <taxon>Ascomycota</taxon>
        <taxon>Pezizomycotina</taxon>
        <taxon>Eurotiomycetes</taxon>
        <taxon>Chaetothyriomycetidae</taxon>
        <taxon>Chaetothyriales</taxon>
        <taxon>Herpotrichiellaceae</taxon>
        <taxon>Exophiala</taxon>
    </lineage>
</organism>
<accession>A0A072P8T0</accession>
<dbReference type="PANTHER" id="PTHR38695:SF1">
    <property type="entry name" value="AMINO ACID PERMEASE_ SLC12A DOMAIN-CONTAINING PROTEIN"/>
    <property type="match status" value="1"/>
</dbReference>
<dbReference type="Pfam" id="PF17648">
    <property type="entry name" value="Luciferase"/>
    <property type="match status" value="1"/>
</dbReference>
<feature type="region of interest" description="Disordered" evidence="1">
    <location>
        <begin position="96"/>
        <end position="118"/>
    </location>
</feature>
<dbReference type="HOGENOM" id="CLU_063954_1_0_1"/>
<evidence type="ECO:0000313" key="4">
    <source>
        <dbReference type="Proteomes" id="UP000027920"/>
    </source>
</evidence>
<sequence length="265" mass="29797">MSTTSIIQSHISHYINAIKLHYKPIHSAIIAGVLTSIVVGRAAYQDYQVYLSYGPGGMPYNVGGWLFTSTVARAISVNMLDVRDFEKSPDERSWLGRDWPERPRSGMRPRMGPHPIPQRQLDQHASAEVQEKFLRGFRALVQQYPALIVSKTSQYERHAEALWVNDAHPTCALGEGFSREITHIHQNTDFSAHVVLAPKDALKVIQSGWGQLHGWAGVKPFGRKLLPKQYVLLYAPRNGEEVEILLRVARASIGYMTEAEDLMSP</sequence>
<dbReference type="STRING" id="1182545.A0A072P8T0"/>
<dbReference type="EMBL" id="AMGV01000020">
    <property type="protein sequence ID" value="KEF51990.1"/>
    <property type="molecule type" value="Genomic_DNA"/>
</dbReference>
<dbReference type="RefSeq" id="XP_013254580.1">
    <property type="nucleotide sequence ID" value="XM_013399126.1"/>
</dbReference>